<keyword evidence="7" id="KW-1185">Reference proteome</keyword>
<sequence length="111" mass="13112">MVRFTDKWVEIEKLDDTIAAYARERLNETEKDARKLQVIHGRGEFHETMDICYKTWLVNITEKTCDCGQWQISGCPCMHAMAVMAYNRQHAHDFVHWYYSRKLSKSLIVGL</sequence>
<keyword evidence="1" id="KW-0479">Metal-binding</keyword>
<evidence type="ECO:0000256" key="3">
    <source>
        <dbReference type="ARBA" id="ARBA00022833"/>
    </source>
</evidence>
<gene>
    <name evidence="6" type="ORF">Ddye_010347</name>
</gene>
<proteinExistence type="predicted"/>
<dbReference type="InterPro" id="IPR007527">
    <property type="entry name" value="Znf_SWIM"/>
</dbReference>
<evidence type="ECO:0000256" key="4">
    <source>
        <dbReference type="PROSITE-ProRule" id="PRU00325"/>
    </source>
</evidence>
<dbReference type="PROSITE" id="PS50966">
    <property type="entry name" value="ZF_SWIM"/>
    <property type="match status" value="1"/>
</dbReference>
<dbReference type="GO" id="GO:0008270">
    <property type="term" value="F:zinc ion binding"/>
    <property type="evidence" value="ECO:0007669"/>
    <property type="project" value="UniProtKB-KW"/>
</dbReference>
<evidence type="ECO:0000313" key="6">
    <source>
        <dbReference type="EMBL" id="KAK2657295.1"/>
    </source>
</evidence>
<keyword evidence="3" id="KW-0862">Zinc</keyword>
<evidence type="ECO:0000256" key="1">
    <source>
        <dbReference type="ARBA" id="ARBA00022723"/>
    </source>
</evidence>
<evidence type="ECO:0000256" key="2">
    <source>
        <dbReference type="ARBA" id="ARBA00022771"/>
    </source>
</evidence>
<dbReference type="PANTHER" id="PTHR31973">
    <property type="entry name" value="POLYPROTEIN, PUTATIVE-RELATED"/>
    <property type="match status" value="1"/>
</dbReference>
<reference evidence="6" key="1">
    <citation type="journal article" date="2023" name="Plant J.">
        <title>Genome sequences and population genomics provide insights into the demographic history, inbreeding, and mutation load of two 'living fossil' tree species of Dipteronia.</title>
        <authorList>
            <person name="Feng Y."/>
            <person name="Comes H.P."/>
            <person name="Chen J."/>
            <person name="Zhu S."/>
            <person name="Lu R."/>
            <person name="Zhang X."/>
            <person name="Li P."/>
            <person name="Qiu J."/>
            <person name="Olsen K.M."/>
            <person name="Qiu Y."/>
        </authorList>
    </citation>
    <scope>NUCLEOTIDE SEQUENCE</scope>
    <source>
        <strain evidence="6">KIB01</strain>
    </source>
</reference>
<accession>A0AAE0CN26</accession>
<protein>
    <recommendedName>
        <fullName evidence="5">SWIM-type domain-containing protein</fullName>
    </recommendedName>
</protein>
<keyword evidence="2 4" id="KW-0863">Zinc-finger</keyword>
<dbReference type="AlphaFoldDB" id="A0AAE0CN26"/>
<evidence type="ECO:0000313" key="7">
    <source>
        <dbReference type="Proteomes" id="UP001280121"/>
    </source>
</evidence>
<organism evidence="6 7">
    <name type="scientific">Dipteronia dyeriana</name>
    <dbReference type="NCBI Taxonomy" id="168575"/>
    <lineage>
        <taxon>Eukaryota</taxon>
        <taxon>Viridiplantae</taxon>
        <taxon>Streptophyta</taxon>
        <taxon>Embryophyta</taxon>
        <taxon>Tracheophyta</taxon>
        <taxon>Spermatophyta</taxon>
        <taxon>Magnoliopsida</taxon>
        <taxon>eudicotyledons</taxon>
        <taxon>Gunneridae</taxon>
        <taxon>Pentapetalae</taxon>
        <taxon>rosids</taxon>
        <taxon>malvids</taxon>
        <taxon>Sapindales</taxon>
        <taxon>Sapindaceae</taxon>
        <taxon>Hippocastanoideae</taxon>
        <taxon>Acereae</taxon>
        <taxon>Dipteronia</taxon>
    </lineage>
</organism>
<dbReference type="Pfam" id="PF04434">
    <property type="entry name" value="SWIM"/>
    <property type="match status" value="1"/>
</dbReference>
<dbReference type="InterPro" id="IPR006564">
    <property type="entry name" value="Znf_PMZ"/>
</dbReference>
<feature type="domain" description="SWIM-type" evidence="5">
    <location>
        <begin position="56"/>
        <end position="88"/>
    </location>
</feature>
<dbReference type="EMBL" id="JANJYI010000003">
    <property type="protein sequence ID" value="KAK2657295.1"/>
    <property type="molecule type" value="Genomic_DNA"/>
</dbReference>
<evidence type="ECO:0000259" key="5">
    <source>
        <dbReference type="PROSITE" id="PS50966"/>
    </source>
</evidence>
<dbReference type="Proteomes" id="UP001280121">
    <property type="component" value="Unassembled WGS sequence"/>
</dbReference>
<comment type="caution">
    <text evidence="6">The sequence shown here is derived from an EMBL/GenBank/DDBJ whole genome shotgun (WGS) entry which is preliminary data.</text>
</comment>
<name>A0AAE0CN26_9ROSI</name>
<dbReference type="PANTHER" id="PTHR31973:SF187">
    <property type="entry name" value="MUTATOR TRANSPOSASE MUDRA PROTEIN"/>
    <property type="match status" value="1"/>
</dbReference>
<dbReference type="SMART" id="SM00575">
    <property type="entry name" value="ZnF_PMZ"/>
    <property type="match status" value="1"/>
</dbReference>